<dbReference type="SUPFAM" id="SSF56436">
    <property type="entry name" value="C-type lectin-like"/>
    <property type="match status" value="1"/>
</dbReference>
<dbReference type="InterPro" id="IPR016187">
    <property type="entry name" value="CTDL_fold"/>
</dbReference>
<organism evidence="2 3">
    <name type="scientific">Cyanobacterium aponinum 0216</name>
    <dbReference type="NCBI Taxonomy" id="2676140"/>
    <lineage>
        <taxon>Bacteria</taxon>
        <taxon>Bacillati</taxon>
        <taxon>Cyanobacteriota</taxon>
        <taxon>Cyanophyceae</taxon>
        <taxon>Oscillatoriophycideae</taxon>
        <taxon>Chroococcales</taxon>
        <taxon>Geminocystaceae</taxon>
        <taxon>Cyanobacterium</taxon>
    </lineage>
</organism>
<dbReference type="Pfam" id="PF03781">
    <property type="entry name" value="FGE-sulfatase"/>
    <property type="match status" value="1"/>
</dbReference>
<dbReference type="Proteomes" id="UP000437131">
    <property type="component" value="Unassembled WGS sequence"/>
</dbReference>
<evidence type="ECO:0000259" key="1">
    <source>
        <dbReference type="Pfam" id="PF03781"/>
    </source>
</evidence>
<dbReference type="InterPro" id="IPR042095">
    <property type="entry name" value="SUMF_sf"/>
</dbReference>
<dbReference type="PANTHER" id="PTHR23150">
    <property type="entry name" value="SULFATASE MODIFYING FACTOR 1, 2"/>
    <property type="match status" value="1"/>
</dbReference>
<dbReference type="InterPro" id="IPR005532">
    <property type="entry name" value="SUMF_dom"/>
</dbReference>
<accession>A0A844GYR4</accession>
<gene>
    <name evidence="2" type="ORF">GGC33_13625</name>
</gene>
<protein>
    <submittedName>
        <fullName evidence="2">SUMF1/EgtB/PvdO family nonheme iron enzyme</fullName>
    </submittedName>
</protein>
<dbReference type="PANTHER" id="PTHR23150:SF19">
    <property type="entry name" value="FORMYLGLYCINE-GENERATING ENZYME"/>
    <property type="match status" value="1"/>
</dbReference>
<proteinExistence type="predicted"/>
<dbReference type="RefSeq" id="WP_015220755.1">
    <property type="nucleotide sequence ID" value="NZ_WMIA01000020.1"/>
</dbReference>
<dbReference type="GO" id="GO:0120147">
    <property type="term" value="F:formylglycine-generating oxidase activity"/>
    <property type="evidence" value="ECO:0007669"/>
    <property type="project" value="TreeGrafter"/>
</dbReference>
<dbReference type="EMBL" id="WMIA01000020">
    <property type="protein sequence ID" value="MTF39959.1"/>
    <property type="molecule type" value="Genomic_DNA"/>
</dbReference>
<dbReference type="InterPro" id="IPR051043">
    <property type="entry name" value="Sulfatase_Mod_Factor_Kinase"/>
</dbReference>
<dbReference type="AlphaFoldDB" id="A0A844GYR4"/>
<sequence>MDNLKKNQIEVVTIDTNQNQYQDYPTLTLRKQTKEIEYFSVNLDEKVTLDMVSIHGGKFKMGTPTQEQGRSKDETPEHEVEIKDFFVSKYLITQSQYQAIMKENPSFFAGDNKPVENISWFDAHNFCQQLSQLTGIKYRLLSEAEWEYICRAETTTSFCYGTTITSELANYKASFGYGLGGSGKWRQETTEVGIFPANNYGLYDVHGNVWEWCEDHWHENYIEAPTNGQPWLEKETSLDSEEEIPRVIRGGSWDDTAYYCRSGVRLWALPSFKGKLIGFRIACDSMST</sequence>
<reference evidence="2 3" key="1">
    <citation type="submission" date="2019-11" db="EMBL/GenBank/DDBJ databases">
        <title>Isolation of a new High Light Tolerant Cyanobacteria.</title>
        <authorList>
            <person name="Dobson Z."/>
            <person name="Vaughn N."/>
            <person name="Vaughn M."/>
            <person name="Fromme P."/>
            <person name="Mazor Y."/>
        </authorList>
    </citation>
    <scope>NUCLEOTIDE SEQUENCE [LARGE SCALE GENOMIC DNA]</scope>
    <source>
        <strain evidence="2 3">0216</strain>
    </source>
</reference>
<name>A0A844GYR4_9CHRO</name>
<dbReference type="Gene3D" id="3.90.1580.10">
    <property type="entry name" value="paralog of FGE (formylglycine-generating enzyme)"/>
    <property type="match status" value="1"/>
</dbReference>
<feature type="domain" description="Sulfatase-modifying factor enzyme-like" evidence="1">
    <location>
        <begin position="50"/>
        <end position="282"/>
    </location>
</feature>
<evidence type="ECO:0000313" key="3">
    <source>
        <dbReference type="Proteomes" id="UP000437131"/>
    </source>
</evidence>
<comment type="caution">
    <text evidence="2">The sequence shown here is derived from an EMBL/GenBank/DDBJ whole genome shotgun (WGS) entry which is preliminary data.</text>
</comment>
<evidence type="ECO:0000313" key="2">
    <source>
        <dbReference type="EMBL" id="MTF39959.1"/>
    </source>
</evidence>